<comment type="caution">
    <text evidence="2">The sequence shown here is derived from an EMBL/GenBank/DDBJ whole genome shotgun (WGS) entry which is preliminary data.</text>
</comment>
<feature type="domain" description="Heterokaryon incompatibility" evidence="1">
    <location>
        <begin position="11"/>
        <end position="97"/>
    </location>
</feature>
<dbReference type="PANTHER" id="PTHR10622">
    <property type="entry name" value="HET DOMAIN-CONTAINING PROTEIN"/>
    <property type="match status" value="1"/>
</dbReference>
<sequence length="192" mass="22726">MLAKVKAFTQYAILSHRWGDHELQYSDVIGSNGPEKIQGDEKITNFLRAAKEYGCAYAWFDTGCIDKASSSELEESIRSMFNWYKNAEVCIVHLSQTLPPDKWRWWEKDEWFMRGWTLQELLSPRRLKFYQKDWQALTDETFDIVREDVDSSWDPNAFASNEHLPDHDNYYEDEYSGPFVHLIPHCRAALRF</sequence>
<dbReference type="Pfam" id="PF06985">
    <property type="entry name" value="HET"/>
    <property type="match status" value="1"/>
</dbReference>
<protein>
    <recommendedName>
        <fullName evidence="1">Heterokaryon incompatibility domain-containing protein</fullName>
    </recommendedName>
</protein>
<proteinExistence type="predicted"/>
<dbReference type="PANTHER" id="PTHR10622:SF10">
    <property type="entry name" value="HET DOMAIN-CONTAINING PROTEIN"/>
    <property type="match status" value="1"/>
</dbReference>
<gene>
    <name evidence="2" type="ORF">HGRIS_000588</name>
</gene>
<dbReference type="InterPro" id="IPR010730">
    <property type="entry name" value="HET"/>
</dbReference>
<name>A0ABR3JRF7_9AGAR</name>
<reference evidence="3" key="1">
    <citation type="submission" date="2024-06" db="EMBL/GenBank/DDBJ databases">
        <title>Multi-omics analyses provide insights into the biosynthesis of the anticancer antibiotic pleurotin in Hohenbuehelia grisea.</title>
        <authorList>
            <person name="Weaver J.A."/>
            <person name="Alberti F."/>
        </authorList>
    </citation>
    <scope>NUCLEOTIDE SEQUENCE [LARGE SCALE GENOMIC DNA]</scope>
    <source>
        <strain evidence="3">T-177</strain>
    </source>
</reference>
<dbReference type="Proteomes" id="UP001556367">
    <property type="component" value="Unassembled WGS sequence"/>
</dbReference>
<keyword evidence="3" id="KW-1185">Reference proteome</keyword>
<evidence type="ECO:0000313" key="2">
    <source>
        <dbReference type="EMBL" id="KAL0958445.1"/>
    </source>
</evidence>
<organism evidence="2 3">
    <name type="scientific">Hohenbuehelia grisea</name>
    <dbReference type="NCBI Taxonomy" id="104357"/>
    <lineage>
        <taxon>Eukaryota</taxon>
        <taxon>Fungi</taxon>
        <taxon>Dikarya</taxon>
        <taxon>Basidiomycota</taxon>
        <taxon>Agaricomycotina</taxon>
        <taxon>Agaricomycetes</taxon>
        <taxon>Agaricomycetidae</taxon>
        <taxon>Agaricales</taxon>
        <taxon>Pleurotineae</taxon>
        <taxon>Pleurotaceae</taxon>
        <taxon>Hohenbuehelia</taxon>
    </lineage>
</organism>
<accession>A0ABR3JRF7</accession>
<evidence type="ECO:0000259" key="1">
    <source>
        <dbReference type="Pfam" id="PF06985"/>
    </source>
</evidence>
<evidence type="ECO:0000313" key="3">
    <source>
        <dbReference type="Proteomes" id="UP001556367"/>
    </source>
</evidence>
<dbReference type="EMBL" id="JASNQZ010000004">
    <property type="protein sequence ID" value="KAL0958445.1"/>
    <property type="molecule type" value="Genomic_DNA"/>
</dbReference>